<dbReference type="AlphaFoldDB" id="A0A0K6HZW0"/>
<evidence type="ECO:0000259" key="3">
    <source>
        <dbReference type="Pfam" id="PF18821"/>
    </source>
</evidence>
<feature type="domain" description="MobA/VirD2-like nuclease" evidence="2">
    <location>
        <begin position="64"/>
        <end position="175"/>
    </location>
</feature>
<evidence type="ECO:0000259" key="4">
    <source>
        <dbReference type="Pfam" id="PF22863"/>
    </source>
</evidence>
<feature type="domain" description="TraI-like middle" evidence="4">
    <location>
        <begin position="220"/>
        <end position="313"/>
    </location>
</feature>
<dbReference type="Proteomes" id="UP000183649">
    <property type="component" value="Unassembled WGS sequence"/>
</dbReference>
<proteinExistence type="predicted"/>
<gene>
    <name evidence="5" type="ORF">Ga0061069_104126</name>
</gene>
<dbReference type="OrthoDB" id="279005at2"/>
<evidence type="ECO:0000313" key="5">
    <source>
        <dbReference type="EMBL" id="CUA96415.1"/>
    </source>
</evidence>
<dbReference type="EMBL" id="CYHF01000004">
    <property type="protein sequence ID" value="CUA96415.1"/>
    <property type="molecule type" value="Genomic_DNA"/>
</dbReference>
<evidence type="ECO:0000259" key="2">
    <source>
        <dbReference type="Pfam" id="PF03432"/>
    </source>
</evidence>
<dbReference type="NCBIfam" id="NF041893">
    <property type="entry name" value="TraI_MobP_relax"/>
    <property type="match status" value="1"/>
</dbReference>
<accession>A0A0K6HZW0</accession>
<evidence type="ECO:0000256" key="1">
    <source>
        <dbReference type="SAM" id="MobiDB-lite"/>
    </source>
</evidence>
<dbReference type="Pfam" id="PF22863">
    <property type="entry name" value="TraI_middle"/>
    <property type="match status" value="1"/>
</dbReference>
<keyword evidence="6" id="KW-1185">Reference proteome</keyword>
<feature type="region of interest" description="Disordered" evidence="1">
    <location>
        <begin position="336"/>
        <end position="368"/>
    </location>
</feature>
<feature type="compositionally biased region" description="Basic and acidic residues" evidence="1">
    <location>
        <begin position="357"/>
        <end position="368"/>
    </location>
</feature>
<dbReference type="InterPro" id="IPR040677">
    <property type="entry name" value="LPD7"/>
</dbReference>
<organism evidence="5 6">
    <name type="scientific">Thiomonas bhubaneswarensis</name>
    <dbReference type="NCBI Taxonomy" id="339866"/>
    <lineage>
        <taxon>Bacteria</taxon>
        <taxon>Pseudomonadati</taxon>
        <taxon>Pseudomonadota</taxon>
        <taxon>Betaproteobacteria</taxon>
        <taxon>Burkholderiales</taxon>
        <taxon>Thiomonas</taxon>
    </lineage>
</organism>
<name>A0A0K6HZW0_9BURK</name>
<sequence length="669" mass="74707">MLAKVITLKHSAAGNGFAPVMRYIMRAAPDSALPDGHMLEGGHINIPDEALFWALHENRLAYAEDVASVLDRTADACRLRGRFHGNPVYHVAINWQEAERPTASQAERACRHVMQSLGYGDHQAAWAIHRDTDNDHVHLVINRVHPERFRAVSPPFKKDYLILDRCMRELELEFGHQRANGPFITLDSDAGPQIVRMSRAERRERGLLKEHGKPRLTRGAAAAEHRLGYASFQAWVAGAPARDLRQALGSPAPTWADVHKALARHGVTMQAKGSGLVVTTRLPDGRVLAGKASQLGRWASKAELEKRLGAFVPIGCTPDLPAVYALHIEAARRQVQPTQPSWGRLGDRENASSFSGTRRDPDERALRRQQRAEARAALADRFKIEQDVLRRDKPRQRAEMRERHRSERAALQAEQREARALAYAAARRDGQPIVVAQSLWAWMSAREREALQERQAEERKALSVSQPRSEVWRKWLERQAEQGDEAAQAALRGIRYRERGEARHQRDGIEGDEVEPLRKLVLAGLDAQIDQRRQQVRYRDSGGREMFTDTGRRIELHDKSADSVEAALRIAAQKFGGRVEITGSAAFRERATRQAVRLGIRVVDADLAAIVADEQASMRADQTRLSTESVGESGRGAGKPLKPHVASGLPVAKADQLERNSRSQMANGL</sequence>
<dbReference type="Pfam" id="PF03432">
    <property type="entry name" value="Relaxase"/>
    <property type="match status" value="1"/>
</dbReference>
<dbReference type="Pfam" id="PF18821">
    <property type="entry name" value="LPD7"/>
    <property type="match status" value="1"/>
</dbReference>
<dbReference type="STRING" id="339866.GCA_001418255_01360"/>
<reference evidence="6" key="1">
    <citation type="submission" date="2015-08" db="EMBL/GenBank/DDBJ databases">
        <authorList>
            <person name="Varghese N."/>
        </authorList>
    </citation>
    <scope>NUCLEOTIDE SEQUENCE [LARGE SCALE GENOMIC DNA]</scope>
    <source>
        <strain evidence="6">DSM 18181</strain>
    </source>
</reference>
<dbReference type="InterPro" id="IPR054462">
    <property type="entry name" value="TraI_M"/>
</dbReference>
<dbReference type="InterPro" id="IPR005094">
    <property type="entry name" value="Endonuclease_MobA/VirD2"/>
</dbReference>
<dbReference type="RefSeq" id="WP_055450278.1">
    <property type="nucleotide sequence ID" value="NZ_CYHF01000004.1"/>
</dbReference>
<dbReference type="InterPro" id="IPR049751">
    <property type="entry name" value="TraI/MobA_relaxases"/>
</dbReference>
<feature type="region of interest" description="Disordered" evidence="1">
    <location>
        <begin position="618"/>
        <end position="669"/>
    </location>
</feature>
<evidence type="ECO:0000313" key="6">
    <source>
        <dbReference type="Proteomes" id="UP000183649"/>
    </source>
</evidence>
<protein>
    <submittedName>
        <fullName evidence="5">Relaxase/Mobilisation nuclease domain</fullName>
    </submittedName>
</protein>
<feature type="domain" description="Large polyvalent protein-associated" evidence="3">
    <location>
        <begin position="528"/>
        <end position="612"/>
    </location>
</feature>